<name>A0A1F5UVF6_FRAXR</name>
<protein>
    <recommendedName>
        <fullName evidence="3">DinB-like domain-containing protein</fullName>
    </recommendedName>
</protein>
<proteinExistence type="predicted"/>
<sequence>MDLSTLDRLFQQIQEGWDIPTPQGLLRVKQEDAAVTLPNLPYSMVKNLAHVVYWQELMLKALAGEHRPPQMEVWKNDYRDPDPSEWPDLRRRFVAGFERARAYCGPGFSAHKLKSDQEAVDTLLTIAIHASYHMGQLNILKRAGRAATRR</sequence>
<gene>
    <name evidence="1" type="ORF">A2Z21_10015</name>
</gene>
<dbReference type="InterPro" id="IPR034660">
    <property type="entry name" value="DinB/YfiT-like"/>
</dbReference>
<dbReference type="SUPFAM" id="SSF109854">
    <property type="entry name" value="DinB/YfiT-like putative metalloenzymes"/>
    <property type="match status" value="1"/>
</dbReference>
<comment type="caution">
    <text evidence="1">The sequence shown here is derived from an EMBL/GenBank/DDBJ whole genome shotgun (WGS) entry which is preliminary data.</text>
</comment>
<dbReference type="AlphaFoldDB" id="A0A1F5UVF6"/>
<dbReference type="Proteomes" id="UP000179157">
    <property type="component" value="Unassembled WGS sequence"/>
</dbReference>
<accession>A0A1F5UVF6</accession>
<reference evidence="1 2" key="1">
    <citation type="journal article" date="2016" name="Nat. Commun.">
        <title>Thousands of microbial genomes shed light on interconnected biogeochemical processes in an aquifer system.</title>
        <authorList>
            <person name="Anantharaman K."/>
            <person name="Brown C.T."/>
            <person name="Hug L.A."/>
            <person name="Sharon I."/>
            <person name="Castelle C.J."/>
            <person name="Probst A.J."/>
            <person name="Thomas B.C."/>
            <person name="Singh A."/>
            <person name="Wilkins M.J."/>
            <person name="Karaoz U."/>
            <person name="Brodie E.L."/>
            <person name="Williams K.H."/>
            <person name="Hubbard S.S."/>
            <person name="Banfield J.F."/>
        </authorList>
    </citation>
    <scope>NUCLEOTIDE SEQUENCE [LARGE SCALE GENOMIC DNA]</scope>
    <source>
        <strain evidence="2">RBG_16_55_9</strain>
    </source>
</reference>
<evidence type="ECO:0000313" key="1">
    <source>
        <dbReference type="EMBL" id="OGF55133.1"/>
    </source>
</evidence>
<evidence type="ECO:0008006" key="3">
    <source>
        <dbReference type="Google" id="ProtNLM"/>
    </source>
</evidence>
<dbReference type="EMBL" id="MFGX01000063">
    <property type="protein sequence ID" value="OGF55133.1"/>
    <property type="molecule type" value="Genomic_DNA"/>
</dbReference>
<organism evidence="1 2">
    <name type="scientific">Fraserbacteria sp. (strain RBG_16_55_9)</name>
    <dbReference type="NCBI Taxonomy" id="1817864"/>
    <lineage>
        <taxon>Bacteria</taxon>
        <taxon>Candidatus Fraseribacteriota</taxon>
    </lineage>
</organism>
<evidence type="ECO:0000313" key="2">
    <source>
        <dbReference type="Proteomes" id="UP000179157"/>
    </source>
</evidence>